<accession>A0A484ND05</accession>
<reference evidence="2 3" key="1">
    <citation type="submission" date="2018-04" db="EMBL/GenBank/DDBJ databases">
        <authorList>
            <person name="Vogel A."/>
        </authorList>
    </citation>
    <scope>NUCLEOTIDE SEQUENCE [LARGE SCALE GENOMIC DNA]</scope>
</reference>
<proteinExistence type="predicted"/>
<gene>
    <name evidence="2" type="ORF">CCAM_LOCUS40203</name>
</gene>
<dbReference type="AlphaFoldDB" id="A0A484ND05"/>
<evidence type="ECO:0000313" key="3">
    <source>
        <dbReference type="Proteomes" id="UP000595140"/>
    </source>
</evidence>
<sequence>MKLLCDTPSVHPPPIHSQSTAVETETPGLQSQTGEGDLSEENPSLGRVEDRGLDLEASGNNPLNPGFNSNLARFYEVIRDDDNPKEADIHHKADMGKQIEPFQGLQPYTILYPPLQRSSLSPLATEFIPTTPNSFAVLFNPGHASETSLDPIPLEDPLVNLYERNMALYNNAIEDLPHERDEPLLYTHSDGEDKVFIDYKLKPLQIDTSRCSKTPLLLGRVFKGRKTYSPSQVVTRSKARLLAEGRKKSPLGWFEDPDEPANTFANEIIQAFKQSCPVKKEVTPKQPLTRSQKKKAKKKLKLAKVVEQNWDDYEDDYL</sequence>
<name>A0A484ND05_9ASTE</name>
<evidence type="ECO:0000256" key="1">
    <source>
        <dbReference type="SAM" id="MobiDB-lite"/>
    </source>
</evidence>
<evidence type="ECO:0000313" key="2">
    <source>
        <dbReference type="EMBL" id="VFQ98427.1"/>
    </source>
</evidence>
<keyword evidence="3" id="KW-1185">Reference proteome</keyword>
<feature type="region of interest" description="Disordered" evidence="1">
    <location>
        <begin position="1"/>
        <end position="46"/>
    </location>
</feature>
<protein>
    <submittedName>
        <fullName evidence="2">Uncharacterized protein</fullName>
    </submittedName>
</protein>
<feature type="compositionally biased region" description="Polar residues" evidence="1">
    <location>
        <begin position="16"/>
        <end position="34"/>
    </location>
</feature>
<dbReference type="EMBL" id="OOIL02006592">
    <property type="protein sequence ID" value="VFQ98427.1"/>
    <property type="molecule type" value="Genomic_DNA"/>
</dbReference>
<organism evidence="2 3">
    <name type="scientific">Cuscuta campestris</name>
    <dbReference type="NCBI Taxonomy" id="132261"/>
    <lineage>
        <taxon>Eukaryota</taxon>
        <taxon>Viridiplantae</taxon>
        <taxon>Streptophyta</taxon>
        <taxon>Embryophyta</taxon>
        <taxon>Tracheophyta</taxon>
        <taxon>Spermatophyta</taxon>
        <taxon>Magnoliopsida</taxon>
        <taxon>eudicotyledons</taxon>
        <taxon>Gunneridae</taxon>
        <taxon>Pentapetalae</taxon>
        <taxon>asterids</taxon>
        <taxon>lamiids</taxon>
        <taxon>Solanales</taxon>
        <taxon>Convolvulaceae</taxon>
        <taxon>Cuscuteae</taxon>
        <taxon>Cuscuta</taxon>
        <taxon>Cuscuta subgen. Grammica</taxon>
        <taxon>Cuscuta sect. Cleistogrammica</taxon>
    </lineage>
</organism>
<dbReference type="Proteomes" id="UP000595140">
    <property type="component" value="Unassembled WGS sequence"/>
</dbReference>